<organism evidence="13 14">
    <name type="scientific">Mycteria americana</name>
    <name type="common">Wood stork</name>
    <dbReference type="NCBI Taxonomy" id="33587"/>
    <lineage>
        <taxon>Eukaryota</taxon>
        <taxon>Metazoa</taxon>
        <taxon>Chordata</taxon>
        <taxon>Craniata</taxon>
        <taxon>Vertebrata</taxon>
        <taxon>Euteleostomi</taxon>
        <taxon>Archelosauria</taxon>
        <taxon>Archosauria</taxon>
        <taxon>Dinosauria</taxon>
        <taxon>Saurischia</taxon>
        <taxon>Theropoda</taxon>
        <taxon>Coelurosauria</taxon>
        <taxon>Aves</taxon>
        <taxon>Neognathae</taxon>
        <taxon>Neoaves</taxon>
        <taxon>Aequornithes</taxon>
        <taxon>Ciconiiformes</taxon>
        <taxon>Ciconiidae</taxon>
        <taxon>Mycteria</taxon>
    </lineage>
</organism>
<feature type="compositionally biased region" description="Polar residues" evidence="10">
    <location>
        <begin position="97"/>
        <end position="116"/>
    </location>
</feature>
<gene>
    <name evidence="13" type="ORF">QYF61_014756</name>
</gene>
<keyword evidence="4" id="KW-0677">Repeat</keyword>
<dbReference type="PROSITE" id="PS50203">
    <property type="entry name" value="CALPAIN_CAT"/>
    <property type="match status" value="1"/>
</dbReference>
<dbReference type="InterPro" id="IPR011992">
    <property type="entry name" value="EF-hand-dom_pair"/>
</dbReference>
<dbReference type="InterPro" id="IPR018247">
    <property type="entry name" value="EF_Hand_1_Ca_BS"/>
</dbReference>
<keyword evidence="2 9" id="KW-0645">Protease</keyword>
<proteinExistence type="inferred from homology"/>
<dbReference type="FunFam" id="3.90.70.10:FF:000054">
    <property type="entry name" value="Calpain 14"/>
    <property type="match status" value="1"/>
</dbReference>
<dbReference type="PANTHER" id="PTHR10183:SF333">
    <property type="entry name" value="CALPAIN-13"/>
    <property type="match status" value="1"/>
</dbReference>
<dbReference type="GO" id="GO:0005509">
    <property type="term" value="F:calcium ion binding"/>
    <property type="evidence" value="ECO:0007669"/>
    <property type="project" value="InterPro"/>
</dbReference>
<dbReference type="CDD" id="cd00044">
    <property type="entry name" value="CysPc"/>
    <property type="match status" value="1"/>
</dbReference>
<dbReference type="PRINTS" id="PR00704">
    <property type="entry name" value="CALPAIN"/>
</dbReference>
<dbReference type="Gene3D" id="2.60.120.380">
    <property type="match status" value="1"/>
</dbReference>
<feature type="domain" description="EF-hand" evidence="12">
    <location>
        <begin position="674"/>
        <end position="709"/>
    </location>
</feature>
<dbReference type="Gene3D" id="1.10.238.10">
    <property type="entry name" value="EF-hand"/>
    <property type="match status" value="1"/>
</dbReference>
<keyword evidence="14" id="KW-1185">Reference proteome</keyword>
<feature type="active site" evidence="8 9">
    <location>
        <position position="300"/>
    </location>
</feature>
<dbReference type="SUPFAM" id="SSF49758">
    <property type="entry name" value="Calpain large subunit, middle domain (domain III)"/>
    <property type="match status" value="1"/>
</dbReference>
<evidence type="ECO:0000259" key="12">
    <source>
        <dbReference type="PROSITE" id="PS50222"/>
    </source>
</evidence>
<keyword evidence="3" id="KW-0479">Metal-binding</keyword>
<dbReference type="EMBL" id="JAUNZN010000003">
    <property type="protein sequence ID" value="KAK4824422.1"/>
    <property type="molecule type" value="Genomic_DNA"/>
</dbReference>
<dbReference type="SMART" id="SM00230">
    <property type="entry name" value="CysPc"/>
    <property type="match status" value="1"/>
</dbReference>
<dbReference type="Pfam" id="PF01067">
    <property type="entry name" value="Calpain_III"/>
    <property type="match status" value="1"/>
</dbReference>
<dbReference type="GO" id="GO:0005737">
    <property type="term" value="C:cytoplasm"/>
    <property type="evidence" value="ECO:0007669"/>
    <property type="project" value="TreeGrafter"/>
</dbReference>
<dbReference type="InterPro" id="IPR022684">
    <property type="entry name" value="Calpain_cysteine_protease"/>
</dbReference>
<dbReference type="InterPro" id="IPR022682">
    <property type="entry name" value="Calpain_domain_III"/>
</dbReference>
<evidence type="ECO:0000256" key="8">
    <source>
        <dbReference type="PIRSR" id="PIRSR622684-1"/>
    </source>
</evidence>
<evidence type="ECO:0000256" key="5">
    <source>
        <dbReference type="ARBA" id="ARBA00022801"/>
    </source>
</evidence>
<dbReference type="PROSITE" id="PS00018">
    <property type="entry name" value="EF_HAND_1"/>
    <property type="match status" value="1"/>
</dbReference>
<feature type="active site" evidence="8 9">
    <location>
        <position position="324"/>
    </location>
</feature>
<dbReference type="PROSITE" id="PS50222">
    <property type="entry name" value="EF_HAND_2"/>
    <property type="match status" value="1"/>
</dbReference>
<feature type="region of interest" description="Disordered" evidence="10">
    <location>
        <begin position="91"/>
        <end position="119"/>
    </location>
</feature>
<feature type="domain" description="Calpain catalytic" evidence="11">
    <location>
        <begin position="47"/>
        <end position="382"/>
    </location>
</feature>
<comment type="caution">
    <text evidence="13">The sequence shown here is derived from an EMBL/GenBank/DDBJ whole genome shotgun (WGS) entry which is preliminary data.</text>
</comment>
<name>A0AAN7NYD6_MYCAM</name>
<evidence type="ECO:0000256" key="10">
    <source>
        <dbReference type="SAM" id="MobiDB-lite"/>
    </source>
</evidence>
<evidence type="ECO:0000256" key="3">
    <source>
        <dbReference type="ARBA" id="ARBA00022723"/>
    </source>
</evidence>
<evidence type="ECO:0000256" key="9">
    <source>
        <dbReference type="PROSITE-ProRule" id="PRU00239"/>
    </source>
</evidence>
<dbReference type="InterPro" id="IPR036213">
    <property type="entry name" value="Calpain_III_sf"/>
</dbReference>
<evidence type="ECO:0000256" key="2">
    <source>
        <dbReference type="ARBA" id="ARBA00022670"/>
    </source>
</evidence>
<dbReference type="SMART" id="SM00720">
    <property type="entry name" value="calpain_III"/>
    <property type="match status" value="1"/>
</dbReference>
<evidence type="ECO:0000313" key="14">
    <source>
        <dbReference type="Proteomes" id="UP001333110"/>
    </source>
</evidence>
<evidence type="ECO:0000256" key="7">
    <source>
        <dbReference type="ARBA" id="ARBA00022837"/>
    </source>
</evidence>
<dbReference type="InterPro" id="IPR000169">
    <property type="entry name" value="Pept_cys_AS"/>
</dbReference>
<evidence type="ECO:0000256" key="1">
    <source>
        <dbReference type="ARBA" id="ARBA00007623"/>
    </source>
</evidence>
<dbReference type="InterPro" id="IPR001300">
    <property type="entry name" value="Peptidase_C2_calpain_cat"/>
</dbReference>
<dbReference type="Pfam" id="PF00648">
    <property type="entry name" value="Peptidase_C2"/>
    <property type="match status" value="1"/>
</dbReference>
<keyword evidence="7" id="KW-0106">Calcium</keyword>
<feature type="active site" evidence="8 9">
    <location>
        <position position="145"/>
    </location>
</feature>
<accession>A0AAN7NYD6</accession>
<sequence length="772" mass="87226">MLAPGSALMLEQGWQTTGATGSLQNPKKFNNQDFSSLRALCLSQGLLFEDATFPAHVSSIGPSLLPEDKLWRIQWKRPTVSDASREVKAASPAALLQPTQGTRVETADSTGSSGTETQDELQRNPYLIVDGVSRFDIMQGEIGGCWMLAALGSLTLQKQFLENVLPRDQGFQDDYAGIFHFRFWQYGDWVDVVIDDQLPFLNGRYLSVHPRTSNEFWPSLLEKAYAKLRGSYQNLHGGYLSDALVDLTGGVQVQFSLKDPSPDLEEILKAAVKSQCLMGCSTSGQLRNNTELRNGIVQGHAYTVTGAVKIRYKDGWKHIVRIWNPWGHGEWKGPWSDDSPQWDHVEPKFREALLRNKDDGEFWMSCENFQEQFSWLYICNSTPTFLDFGDQHCTTWSVDRHINLWSPVLATGRNNSSPGAVPTNPQYFFEVPYYDPQTYNVVISLMQKHAKDMQGAKNLKIGFSITTENSKILKQSFLLTRDVTNYFILSPGTYAVIPATTEDQEFEFLLRIFLKNQDYKENSNSPPSPVLPMVFELHWCELSCTERKDVPRQNQDSSYKAVFLRYAKQGSAIDASQLQQLLNEVILQDEMTSLGGRFSFDSCRGILSLVDVSFQRIQAELILFCLMHSGKAMGTRGLERGVMAIHRYEQLHNVPKKLNSNGQLTLREFGSLWRRLTKYMDIFRKEDRNHSGFLDVSELKSAIQTAGLAANEQLLLLMTLRYGDAARRIGFSDFVCCMLRLETMTCESQRWGLGSGRGCGSRVPPGELAKPD</sequence>
<dbReference type="SUPFAM" id="SSF47473">
    <property type="entry name" value="EF-hand"/>
    <property type="match status" value="1"/>
</dbReference>
<dbReference type="GO" id="GO:0004198">
    <property type="term" value="F:calcium-dependent cysteine-type endopeptidase activity"/>
    <property type="evidence" value="ECO:0007669"/>
    <property type="project" value="InterPro"/>
</dbReference>
<comment type="similarity">
    <text evidence="1">Belongs to the peptidase C2 family.</text>
</comment>
<dbReference type="InterPro" id="IPR038765">
    <property type="entry name" value="Papain-like_cys_pep_sf"/>
</dbReference>
<keyword evidence="6 9" id="KW-0788">Thiol protease</keyword>
<dbReference type="Gene3D" id="3.90.70.10">
    <property type="entry name" value="Cysteine proteinases"/>
    <property type="match status" value="1"/>
</dbReference>
<evidence type="ECO:0000313" key="13">
    <source>
        <dbReference type="EMBL" id="KAK4824422.1"/>
    </source>
</evidence>
<dbReference type="GO" id="GO:0006508">
    <property type="term" value="P:proteolysis"/>
    <property type="evidence" value="ECO:0007669"/>
    <property type="project" value="UniProtKB-KW"/>
</dbReference>
<dbReference type="PANTHER" id="PTHR10183">
    <property type="entry name" value="CALPAIN"/>
    <property type="match status" value="1"/>
</dbReference>
<dbReference type="PROSITE" id="PS00139">
    <property type="entry name" value="THIOL_PROTEASE_CYS"/>
    <property type="match status" value="1"/>
</dbReference>
<dbReference type="SUPFAM" id="SSF54001">
    <property type="entry name" value="Cysteine proteinases"/>
    <property type="match status" value="1"/>
</dbReference>
<reference evidence="13 14" key="1">
    <citation type="journal article" date="2023" name="J. Hered.">
        <title>Chromosome-level genome of the wood stork (Mycteria americana) provides insight into avian chromosome evolution.</title>
        <authorList>
            <person name="Flamio R. Jr."/>
            <person name="Ramstad K.M."/>
        </authorList>
    </citation>
    <scope>NUCLEOTIDE SEQUENCE [LARGE SCALE GENOMIC DNA]</scope>
    <source>
        <strain evidence="13">JAX WOST 10</strain>
    </source>
</reference>
<dbReference type="InterPro" id="IPR022683">
    <property type="entry name" value="Calpain_III"/>
</dbReference>
<evidence type="ECO:0000259" key="11">
    <source>
        <dbReference type="PROSITE" id="PS50203"/>
    </source>
</evidence>
<dbReference type="InterPro" id="IPR002048">
    <property type="entry name" value="EF_hand_dom"/>
</dbReference>
<evidence type="ECO:0000256" key="6">
    <source>
        <dbReference type="ARBA" id="ARBA00022807"/>
    </source>
</evidence>
<evidence type="ECO:0008006" key="15">
    <source>
        <dbReference type="Google" id="ProtNLM"/>
    </source>
</evidence>
<keyword evidence="5 9" id="KW-0378">Hydrolase</keyword>
<dbReference type="InterPro" id="IPR054069">
    <property type="entry name" value="CAPN3/13-like_C_EFh"/>
</dbReference>
<dbReference type="Proteomes" id="UP001333110">
    <property type="component" value="Unassembled WGS sequence"/>
</dbReference>
<dbReference type="AlphaFoldDB" id="A0AAN7NYD6"/>
<dbReference type="Pfam" id="PF21875">
    <property type="entry name" value="CAPN13-like_C_EFh"/>
    <property type="match status" value="1"/>
</dbReference>
<protein>
    <recommendedName>
        <fullName evidence="15">Calpain 13</fullName>
    </recommendedName>
</protein>
<evidence type="ECO:0000256" key="4">
    <source>
        <dbReference type="ARBA" id="ARBA00022737"/>
    </source>
</evidence>